<dbReference type="RefSeq" id="WP_178933538.1">
    <property type="nucleotide sequence ID" value="NZ_JACBAZ010000005.1"/>
</dbReference>
<name>A0A851GII1_9BACT</name>
<evidence type="ECO:0000256" key="5">
    <source>
        <dbReference type="SAM" id="MobiDB-lite"/>
    </source>
</evidence>
<dbReference type="EMBL" id="JACBAZ010000005">
    <property type="protein sequence ID" value="NWK56742.1"/>
    <property type="molecule type" value="Genomic_DNA"/>
</dbReference>
<comment type="cofactor">
    <cofactor evidence="1">
        <name>Zn(2+)</name>
        <dbReference type="ChEBI" id="CHEBI:29105"/>
    </cofactor>
</comment>
<dbReference type="GO" id="GO:0016787">
    <property type="term" value="F:hydrolase activity"/>
    <property type="evidence" value="ECO:0007669"/>
    <property type="project" value="UniProtKB-KW"/>
</dbReference>
<sequence>MDTPIRIYTGGMAQTNAYLIGDNDNCILIDAPEGVASWLAQEKASPKALLLTHQHYDHVEGTAELAATGVPVYAHSPYSRELTLEQLLEQSGMPLKVTPYQVDQLLKNQQTVDIGDWSFELAYVPGHAPDSLAFFLGDLAFSGDTLFAGSVGRPDLPGGDMDLLIQSIRDHLLSRGDQLSIHPGHGPVTSIGQERASNPYLQ</sequence>
<evidence type="ECO:0000256" key="2">
    <source>
        <dbReference type="ARBA" id="ARBA00022723"/>
    </source>
</evidence>
<dbReference type="Gene3D" id="3.60.15.10">
    <property type="entry name" value="Ribonuclease Z/Hydroxyacylglutathione hydrolase-like"/>
    <property type="match status" value="1"/>
</dbReference>
<dbReference type="CDD" id="cd06262">
    <property type="entry name" value="metallo-hydrolase-like_MBL-fold"/>
    <property type="match status" value="1"/>
</dbReference>
<dbReference type="SUPFAM" id="SSF56281">
    <property type="entry name" value="Metallo-hydrolase/oxidoreductase"/>
    <property type="match status" value="1"/>
</dbReference>
<accession>A0A851GII1</accession>
<dbReference type="InterPro" id="IPR001279">
    <property type="entry name" value="Metallo-B-lactamas"/>
</dbReference>
<protein>
    <submittedName>
        <fullName evidence="7">MBL fold metallo-hydrolase</fullName>
    </submittedName>
</protein>
<feature type="region of interest" description="Disordered" evidence="5">
    <location>
        <begin position="179"/>
        <end position="202"/>
    </location>
</feature>
<evidence type="ECO:0000259" key="6">
    <source>
        <dbReference type="SMART" id="SM00849"/>
    </source>
</evidence>
<dbReference type="InterPro" id="IPR051453">
    <property type="entry name" value="MBL_Glyoxalase_II"/>
</dbReference>
<dbReference type="InterPro" id="IPR036866">
    <property type="entry name" value="RibonucZ/Hydroxyglut_hydro"/>
</dbReference>
<gene>
    <name evidence="7" type="ORF">HW115_14050</name>
</gene>
<organism evidence="7 8">
    <name type="scientific">Oceaniferula marina</name>
    <dbReference type="NCBI Taxonomy" id="2748318"/>
    <lineage>
        <taxon>Bacteria</taxon>
        <taxon>Pseudomonadati</taxon>
        <taxon>Verrucomicrobiota</taxon>
        <taxon>Verrucomicrobiia</taxon>
        <taxon>Verrucomicrobiales</taxon>
        <taxon>Verrucomicrobiaceae</taxon>
        <taxon>Oceaniferula</taxon>
    </lineage>
</organism>
<evidence type="ECO:0000256" key="3">
    <source>
        <dbReference type="ARBA" id="ARBA00022801"/>
    </source>
</evidence>
<feature type="compositionally biased region" description="Polar residues" evidence="5">
    <location>
        <begin position="190"/>
        <end position="202"/>
    </location>
</feature>
<evidence type="ECO:0000256" key="4">
    <source>
        <dbReference type="ARBA" id="ARBA00022833"/>
    </source>
</evidence>
<keyword evidence="4" id="KW-0862">Zinc</keyword>
<keyword evidence="3 7" id="KW-0378">Hydrolase</keyword>
<dbReference type="AlphaFoldDB" id="A0A851GII1"/>
<proteinExistence type="predicted"/>
<dbReference type="GO" id="GO:0046872">
    <property type="term" value="F:metal ion binding"/>
    <property type="evidence" value="ECO:0007669"/>
    <property type="project" value="UniProtKB-KW"/>
</dbReference>
<dbReference type="PANTHER" id="PTHR46233:SF3">
    <property type="entry name" value="HYDROXYACYLGLUTATHIONE HYDROLASE GLOC"/>
    <property type="match status" value="1"/>
</dbReference>
<dbReference type="Pfam" id="PF00753">
    <property type="entry name" value="Lactamase_B"/>
    <property type="match status" value="1"/>
</dbReference>
<evidence type="ECO:0000313" key="7">
    <source>
        <dbReference type="EMBL" id="NWK56742.1"/>
    </source>
</evidence>
<evidence type="ECO:0000256" key="1">
    <source>
        <dbReference type="ARBA" id="ARBA00001947"/>
    </source>
</evidence>
<dbReference type="Proteomes" id="UP000557872">
    <property type="component" value="Unassembled WGS sequence"/>
</dbReference>
<keyword evidence="8" id="KW-1185">Reference proteome</keyword>
<keyword evidence="2" id="KW-0479">Metal-binding</keyword>
<feature type="domain" description="Metallo-beta-lactamase" evidence="6">
    <location>
        <begin position="14"/>
        <end position="185"/>
    </location>
</feature>
<comment type="caution">
    <text evidence="7">The sequence shown here is derived from an EMBL/GenBank/DDBJ whole genome shotgun (WGS) entry which is preliminary data.</text>
</comment>
<dbReference type="SMART" id="SM00849">
    <property type="entry name" value="Lactamase_B"/>
    <property type="match status" value="1"/>
</dbReference>
<evidence type="ECO:0000313" key="8">
    <source>
        <dbReference type="Proteomes" id="UP000557872"/>
    </source>
</evidence>
<dbReference type="PANTHER" id="PTHR46233">
    <property type="entry name" value="HYDROXYACYLGLUTATHIONE HYDROLASE GLOC"/>
    <property type="match status" value="1"/>
</dbReference>
<reference evidence="7 8" key="1">
    <citation type="submission" date="2020-07" db="EMBL/GenBank/DDBJ databases">
        <title>Roseicoccus Jingziensis gen. nov., sp. nov., isolated from coastal seawater.</title>
        <authorList>
            <person name="Feng X."/>
        </authorList>
    </citation>
    <scope>NUCLEOTIDE SEQUENCE [LARGE SCALE GENOMIC DNA]</scope>
    <source>
        <strain evidence="7 8">N1E253</strain>
    </source>
</reference>